<organism evidence="2 5">
    <name type="scientific">Parabacteroides distasonis</name>
    <dbReference type="NCBI Taxonomy" id="823"/>
    <lineage>
        <taxon>Bacteria</taxon>
        <taxon>Pseudomonadati</taxon>
        <taxon>Bacteroidota</taxon>
        <taxon>Bacteroidia</taxon>
        <taxon>Bacteroidales</taxon>
        <taxon>Tannerellaceae</taxon>
        <taxon>Parabacteroides</taxon>
    </lineage>
</organism>
<protein>
    <recommendedName>
        <fullName evidence="8">DNA-binding protein</fullName>
    </recommendedName>
</protein>
<accession>A0A174W8D7</accession>
<dbReference type="EMBL" id="WKMW01000007">
    <property type="protein sequence ID" value="MRY84344.1"/>
    <property type="molecule type" value="Genomic_DNA"/>
</dbReference>
<evidence type="ECO:0000313" key="6">
    <source>
        <dbReference type="Proteomes" id="UP000450599"/>
    </source>
</evidence>
<evidence type="ECO:0000313" key="5">
    <source>
        <dbReference type="Proteomes" id="UP000095332"/>
    </source>
</evidence>
<feature type="region of interest" description="Disordered" evidence="1">
    <location>
        <begin position="1"/>
        <end position="24"/>
    </location>
</feature>
<dbReference type="Proteomes" id="UP000095332">
    <property type="component" value="Unassembled WGS sequence"/>
</dbReference>
<proteinExistence type="predicted"/>
<evidence type="ECO:0000256" key="1">
    <source>
        <dbReference type="SAM" id="MobiDB-lite"/>
    </source>
</evidence>
<reference evidence="2 5" key="1">
    <citation type="submission" date="2015-09" db="EMBL/GenBank/DDBJ databases">
        <authorList>
            <consortium name="Pathogen Informatics"/>
        </authorList>
    </citation>
    <scope>NUCLEOTIDE SEQUENCE [LARGE SCALE GENOMIC DNA]</scope>
    <source>
        <strain evidence="2 5">2789STDY5834948</strain>
    </source>
</reference>
<evidence type="ECO:0000313" key="4">
    <source>
        <dbReference type="EMBL" id="MRZ07275.1"/>
    </source>
</evidence>
<dbReference type="Proteomes" id="UP000471216">
    <property type="component" value="Unassembled WGS sequence"/>
</dbReference>
<dbReference type="EMBL" id="CZBM01000011">
    <property type="protein sequence ID" value="CUQ40698.1"/>
    <property type="molecule type" value="Genomic_DNA"/>
</dbReference>
<evidence type="ECO:0008006" key="8">
    <source>
        <dbReference type="Google" id="ProtNLM"/>
    </source>
</evidence>
<dbReference type="EMBL" id="WKMX01000012">
    <property type="protein sequence ID" value="MRZ07275.1"/>
    <property type="molecule type" value="Genomic_DNA"/>
</dbReference>
<evidence type="ECO:0000313" key="3">
    <source>
        <dbReference type="EMBL" id="MRY84344.1"/>
    </source>
</evidence>
<dbReference type="Proteomes" id="UP000450599">
    <property type="component" value="Unassembled WGS sequence"/>
</dbReference>
<gene>
    <name evidence="2" type="ORF">ERS852560_02695</name>
    <name evidence="4" type="ORF">GKD54_13880</name>
    <name evidence="3" type="ORF">GKD58_08770</name>
</gene>
<name>A0A174W8D7_PARDI</name>
<dbReference type="RefSeq" id="WP_057328898.1">
    <property type="nucleotide sequence ID" value="NZ_CZBM01000011.1"/>
</dbReference>
<dbReference type="AlphaFoldDB" id="A0A174W8D7"/>
<evidence type="ECO:0000313" key="7">
    <source>
        <dbReference type="Proteomes" id="UP000471216"/>
    </source>
</evidence>
<evidence type="ECO:0000313" key="2">
    <source>
        <dbReference type="EMBL" id="CUQ40698.1"/>
    </source>
</evidence>
<sequence length="110" mass="12973">MTKKKEAAAAAIPETHRKSTGKANQKQMVYDSFFERPKTMFEVERDTHVVRPNVCRYVGMMREDGDIRIVRKGHCPVSGWIAGFYTTNPRFMPDKDQLRIDFKEYDRERK</sequence>
<reference evidence="6 7" key="2">
    <citation type="journal article" date="2019" name="Nat. Med.">
        <title>A library of human gut bacterial isolates paired with longitudinal multiomics data enables mechanistic microbiome research.</title>
        <authorList>
            <person name="Poyet M."/>
            <person name="Groussin M."/>
            <person name="Gibbons S.M."/>
            <person name="Avila-Pacheco J."/>
            <person name="Jiang X."/>
            <person name="Kearney S.M."/>
            <person name="Perrotta A.R."/>
            <person name="Berdy B."/>
            <person name="Zhao S."/>
            <person name="Lieberman T.D."/>
            <person name="Swanson P.K."/>
            <person name="Smith M."/>
            <person name="Roesemann S."/>
            <person name="Alexander J.E."/>
            <person name="Rich S.A."/>
            <person name="Livny J."/>
            <person name="Vlamakis H."/>
            <person name="Clish C."/>
            <person name="Bullock K."/>
            <person name="Deik A."/>
            <person name="Scott J."/>
            <person name="Pierce K.A."/>
            <person name="Xavier R.J."/>
            <person name="Alm E.J."/>
        </authorList>
    </citation>
    <scope>NUCLEOTIDE SEQUENCE [LARGE SCALE GENOMIC DNA]</scope>
    <source>
        <strain evidence="4 7">BIOML-A10</strain>
        <strain evidence="3 6">BIOML-A11</strain>
    </source>
</reference>